<gene>
    <name evidence="4" type="ORF">A1O9_12292</name>
</gene>
<dbReference type="RefSeq" id="XP_013254247.1">
    <property type="nucleotide sequence ID" value="XM_013398793.1"/>
</dbReference>
<dbReference type="AlphaFoldDB" id="A0A072NW66"/>
<evidence type="ECO:0000313" key="4">
    <source>
        <dbReference type="EMBL" id="KEF51657.1"/>
    </source>
</evidence>
<dbReference type="InterPro" id="IPR050272">
    <property type="entry name" value="Isochorismatase-like_hydrls"/>
</dbReference>
<name>A0A072NW66_9EURO</name>
<dbReference type="SUPFAM" id="SSF52499">
    <property type="entry name" value="Isochorismatase-like hydrolases"/>
    <property type="match status" value="1"/>
</dbReference>
<evidence type="ECO:0000256" key="2">
    <source>
        <dbReference type="ARBA" id="ARBA00022801"/>
    </source>
</evidence>
<protein>
    <submittedName>
        <fullName evidence="4">N-carbamoylsarcosine amidase</fullName>
    </submittedName>
</protein>
<comment type="caution">
    <text evidence="4">The sequence shown here is derived from an EMBL/GenBank/DDBJ whole genome shotgun (WGS) entry which is preliminary data.</text>
</comment>
<reference evidence="4 5" key="1">
    <citation type="submission" date="2013-03" db="EMBL/GenBank/DDBJ databases">
        <title>The Genome Sequence of Exophiala aquamarina CBS 119918.</title>
        <authorList>
            <consortium name="The Broad Institute Genomics Platform"/>
            <person name="Cuomo C."/>
            <person name="de Hoog S."/>
            <person name="Gorbushina A."/>
            <person name="Walker B."/>
            <person name="Young S.K."/>
            <person name="Zeng Q."/>
            <person name="Gargeya S."/>
            <person name="Fitzgerald M."/>
            <person name="Haas B."/>
            <person name="Abouelleil A."/>
            <person name="Allen A.W."/>
            <person name="Alvarado L."/>
            <person name="Arachchi H.M."/>
            <person name="Berlin A.M."/>
            <person name="Chapman S.B."/>
            <person name="Gainer-Dewar J."/>
            <person name="Goldberg J."/>
            <person name="Griggs A."/>
            <person name="Gujja S."/>
            <person name="Hansen M."/>
            <person name="Howarth C."/>
            <person name="Imamovic A."/>
            <person name="Ireland A."/>
            <person name="Larimer J."/>
            <person name="McCowan C."/>
            <person name="Murphy C."/>
            <person name="Pearson M."/>
            <person name="Poon T.W."/>
            <person name="Priest M."/>
            <person name="Roberts A."/>
            <person name="Saif S."/>
            <person name="Shea T."/>
            <person name="Sisk P."/>
            <person name="Sykes S."/>
            <person name="Wortman J."/>
            <person name="Nusbaum C."/>
            <person name="Birren B."/>
        </authorList>
    </citation>
    <scope>NUCLEOTIDE SEQUENCE [LARGE SCALE GENOMIC DNA]</scope>
    <source>
        <strain evidence="4 5">CBS 119918</strain>
    </source>
</reference>
<dbReference type="PROSITE" id="PS51257">
    <property type="entry name" value="PROKAR_LIPOPROTEIN"/>
    <property type="match status" value="1"/>
</dbReference>
<dbReference type="InterPro" id="IPR036380">
    <property type="entry name" value="Isochorismatase-like_sf"/>
</dbReference>
<dbReference type="EMBL" id="AMGV01000022">
    <property type="protein sequence ID" value="KEF51657.1"/>
    <property type="molecule type" value="Genomic_DNA"/>
</dbReference>
<dbReference type="GeneID" id="25287186"/>
<accession>A0A072NW66</accession>
<comment type="similarity">
    <text evidence="1">Belongs to the isochorismatase family.</text>
</comment>
<keyword evidence="5" id="KW-1185">Reference proteome</keyword>
<dbReference type="VEuPathDB" id="FungiDB:A1O9_12292"/>
<dbReference type="HOGENOM" id="CLU_2589761_0_0_1"/>
<dbReference type="STRING" id="1182545.A0A072NW66"/>
<dbReference type="InterPro" id="IPR000868">
    <property type="entry name" value="Isochorismatase-like_dom"/>
</dbReference>
<evidence type="ECO:0000259" key="3">
    <source>
        <dbReference type="Pfam" id="PF00857"/>
    </source>
</evidence>
<dbReference type="Proteomes" id="UP000027920">
    <property type="component" value="Unassembled WGS sequence"/>
</dbReference>
<evidence type="ECO:0000256" key="1">
    <source>
        <dbReference type="ARBA" id="ARBA00006336"/>
    </source>
</evidence>
<dbReference type="Pfam" id="PF00857">
    <property type="entry name" value="Isochorismatase"/>
    <property type="match status" value="1"/>
</dbReference>
<dbReference type="OrthoDB" id="1739143at2759"/>
<feature type="domain" description="Isochorismatase-like" evidence="3">
    <location>
        <begin position="4"/>
        <end position="68"/>
    </location>
</feature>
<sequence length="80" mass="8490">MLSQRLGVDTLVICGVSTSGCVRATALDAMQYGFRPMAVGSACGDRTPEIQIANLFDLDAKYADVVEEAEAVSHLEAGWP</sequence>
<keyword evidence="2" id="KW-0378">Hydrolase</keyword>
<dbReference type="PANTHER" id="PTHR43540:SF1">
    <property type="entry name" value="ISOCHORISMATASE HYDROLASE"/>
    <property type="match status" value="1"/>
</dbReference>
<dbReference type="GO" id="GO:0016787">
    <property type="term" value="F:hydrolase activity"/>
    <property type="evidence" value="ECO:0007669"/>
    <property type="project" value="UniProtKB-KW"/>
</dbReference>
<proteinExistence type="inferred from homology"/>
<dbReference type="Gene3D" id="3.40.50.850">
    <property type="entry name" value="Isochorismatase-like"/>
    <property type="match status" value="1"/>
</dbReference>
<dbReference type="PANTHER" id="PTHR43540">
    <property type="entry name" value="PEROXYUREIDOACRYLATE/UREIDOACRYLATE AMIDOHYDROLASE-RELATED"/>
    <property type="match status" value="1"/>
</dbReference>
<organism evidence="4 5">
    <name type="scientific">Exophiala aquamarina CBS 119918</name>
    <dbReference type="NCBI Taxonomy" id="1182545"/>
    <lineage>
        <taxon>Eukaryota</taxon>
        <taxon>Fungi</taxon>
        <taxon>Dikarya</taxon>
        <taxon>Ascomycota</taxon>
        <taxon>Pezizomycotina</taxon>
        <taxon>Eurotiomycetes</taxon>
        <taxon>Chaetothyriomycetidae</taxon>
        <taxon>Chaetothyriales</taxon>
        <taxon>Herpotrichiellaceae</taxon>
        <taxon>Exophiala</taxon>
    </lineage>
</organism>
<evidence type="ECO:0000313" key="5">
    <source>
        <dbReference type="Proteomes" id="UP000027920"/>
    </source>
</evidence>